<dbReference type="EMBL" id="UGTW01000001">
    <property type="protein sequence ID" value="SUC14448.1"/>
    <property type="molecule type" value="Genomic_DNA"/>
</dbReference>
<evidence type="ECO:0000313" key="2">
    <source>
        <dbReference type="Proteomes" id="UP000254331"/>
    </source>
</evidence>
<proteinExistence type="predicted"/>
<dbReference type="AlphaFoldDB" id="A0A379F481"/>
<organism evidence="1 2">
    <name type="scientific">Proteus vulgaris</name>
    <dbReference type="NCBI Taxonomy" id="585"/>
    <lineage>
        <taxon>Bacteria</taxon>
        <taxon>Pseudomonadati</taxon>
        <taxon>Pseudomonadota</taxon>
        <taxon>Gammaproteobacteria</taxon>
        <taxon>Enterobacterales</taxon>
        <taxon>Morganellaceae</taxon>
        <taxon>Proteus</taxon>
    </lineage>
</organism>
<accession>A0A379F481</accession>
<reference evidence="1 2" key="1">
    <citation type="submission" date="2018-06" db="EMBL/GenBank/DDBJ databases">
        <authorList>
            <consortium name="Pathogen Informatics"/>
            <person name="Doyle S."/>
        </authorList>
    </citation>
    <scope>NUCLEOTIDE SEQUENCE [LARGE SCALE GENOMIC DNA]</scope>
    <source>
        <strain evidence="1 2">NCTC10376</strain>
    </source>
</reference>
<gene>
    <name evidence="1" type="ORF">NCTC10376_00252</name>
</gene>
<evidence type="ECO:0000313" key="1">
    <source>
        <dbReference type="EMBL" id="SUC14448.1"/>
    </source>
</evidence>
<dbReference type="Proteomes" id="UP000254331">
    <property type="component" value="Unassembled WGS sequence"/>
</dbReference>
<dbReference type="RefSeq" id="WP_181880501.1">
    <property type="nucleotide sequence ID" value="NZ_UGTW01000001.1"/>
</dbReference>
<sequence length="54" mass="6204">MAMFKVTCKWNGEPWSKDIEAEDEGDCAEHMYLFGVLISKANITELDIKEIPQQ</sequence>
<protein>
    <submittedName>
        <fullName evidence="1">Uncharacterized protein</fullName>
    </submittedName>
</protein>
<name>A0A379F481_PROVU</name>